<dbReference type="Gene3D" id="3.30.450.40">
    <property type="match status" value="1"/>
</dbReference>
<dbReference type="Pfam" id="PF07568">
    <property type="entry name" value="HisKA_2"/>
    <property type="match status" value="1"/>
</dbReference>
<keyword evidence="3" id="KW-0597">Phosphoprotein</keyword>
<keyword evidence="6" id="KW-0418">Kinase</keyword>
<evidence type="ECO:0000259" key="8">
    <source>
        <dbReference type="PROSITE" id="PS50109"/>
    </source>
</evidence>
<protein>
    <recommendedName>
        <fullName evidence="2">histidine kinase</fullName>
        <ecNumber evidence="2">2.7.13.3</ecNumber>
    </recommendedName>
</protein>
<dbReference type="InterPro" id="IPR003594">
    <property type="entry name" value="HATPase_dom"/>
</dbReference>
<comment type="catalytic activity">
    <reaction evidence="1">
        <text>ATP + protein L-histidine = ADP + protein N-phospho-L-histidine.</text>
        <dbReference type="EC" id="2.7.13.3"/>
    </reaction>
</comment>
<reference evidence="9 10" key="1">
    <citation type="submission" date="2021-07" db="EMBL/GenBank/DDBJ databases">
        <title>Paraburkholderia edwinii protects Aspergillus sp. from phenazines by acting as a toxin sponge.</title>
        <authorList>
            <person name="Dahlstrom K.M."/>
            <person name="Newman D.K."/>
        </authorList>
    </citation>
    <scope>NUCLEOTIDE SEQUENCE [LARGE SCALE GENOMIC DNA]</scope>
    <source>
        <strain evidence="9 10">Pe01</strain>
    </source>
</reference>
<evidence type="ECO:0000256" key="1">
    <source>
        <dbReference type="ARBA" id="ARBA00000085"/>
    </source>
</evidence>
<organism evidence="9 10">
    <name type="scientific">Paraburkholderia edwinii</name>
    <dbReference type="NCBI Taxonomy" id="2861782"/>
    <lineage>
        <taxon>Bacteria</taxon>
        <taxon>Pseudomonadati</taxon>
        <taxon>Pseudomonadota</taxon>
        <taxon>Betaproteobacteria</taxon>
        <taxon>Burkholderiales</taxon>
        <taxon>Burkholderiaceae</taxon>
        <taxon>Paraburkholderia</taxon>
    </lineage>
</organism>
<dbReference type="SUPFAM" id="SSF55781">
    <property type="entry name" value="GAF domain-like"/>
    <property type="match status" value="1"/>
</dbReference>
<dbReference type="InterPro" id="IPR036890">
    <property type="entry name" value="HATPase_C_sf"/>
</dbReference>
<proteinExistence type="predicted"/>
<evidence type="ECO:0000256" key="4">
    <source>
        <dbReference type="ARBA" id="ARBA00022679"/>
    </source>
</evidence>
<evidence type="ECO:0000256" key="6">
    <source>
        <dbReference type="ARBA" id="ARBA00022777"/>
    </source>
</evidence>
<dbReference type="InterPro" id="IPR003018">
    <property type="entry name" value="GAF"/>
</dbReference>
<sequence length="410" mass="43989">MGTAQAATLAASLSRIVADPNDMVSLSDVLRQRQLIARMIEASQGEAPLQQVLNGAVHTAAQGCPAPMAKILEIDRTDDTLVLKSQCGMPAGAIGRTAGKAVEGNPAGEALKNAEPVIDIDVRRRPPESLPDILKDNNVVTSVSLPLINHDGPYGILEVDFPEPTQIGAFHISFLAVVAGVLADNIEKIHARAALIVERDAKAVLLREQQHRIRNNFQLIIAMVQRSVLQTTDDGCRKNLRDIERRVFAMASLYDHLLGLSVQAERADLGRYLSAMAASFDDFYALRTSGIALKIELQFGIDVDLDTCTTVGTIVNELVANSVEHAFGGSEGQITVSMTREADDLCAVTISDNGHGLPAAALESTGLRTVRLMLNGIGGRLDVQTAPERGVKWSILFSDTPPRKRGAAKP</sequence>
<evidence type="ECO:0000256" key="3">
    <source>
        <dbReference type="ARBA" id="ARBA00022553"/>
    </source>
</evidence>
<evidence type="ECO:0000313" key="10">
    <source>
        <dbReference type="Proteomes" id="UP000826462"/>
    </source>
</evidence>
<keyword evidence="7" id="KW-0067">ATP-binding</keyword>
<accession>A0ABX8UI06</accession>
<keyword evidence="5" id="KW-0547">Nucleotide-binding</keyword>
<evidence type="ECO:0000313" key="9">
    <source>
        <dbReference type="EMBL" id="QYD66987.1"/>
    </source>
</evidence>
<dbReference type="SUPFAM" id="SSF55874">
    <property type="entry name" value="ATPase domain of HSP90 chaperone/DNA topoisomerase II/histidine kinase"/>
    <property type="match status" value="1"/>
</dbReference>
<gene>
    <name evidence="9" type="ORF">KZJ38_11200</name>
</gene>
<keyword evidence="10" id="KW-1185">Reference proteome</keyword>
<evidence type="ECO:0000256" key="7">
    <source>
        <dbReference type="ARBA" id="ARBA00022840"/>
    </source>
</evidence>
<dbReference type="InterPro" id="IPR029016">
    <property type="entry name" value="GAF-like_dom_sf"/>
</dbReference>
<dbReference type="InterPro" id="IPR005467">
    <property type="entry name" value="His_kinase_dom"/>
</dbReference>
<feature type="domain" description="Histidine kinase" evidence="8">
    <location>
        <begin position="208"/>
        <end position="401"/>
    </location>
</feature>
<dbReference type="Proteomes" id="UP000826462">
    <property type="component" value="Chromosome 1"/>
</dbReference>
<dbReference type="EC" id="2.7.13.3" evidence="2"/>
<evidence type="ECO:0000256" key="5">
    <source>
        <dbReference type="ARBA" id="ARBA00022741"/>
    </source>
</evidence>
<dbReference type="RefSeq" id="WP_219795981.1">
    <property type="nucleotide sequence ID" value="NZ_CP080095.1"/>
</dbReference>
<dbReference type="InterPro" id="IPR011495">
    <property type="entry name" value="Sig_transdc_His_kin_sub2_dim/P"/>
</dbReference>
<name>A0ABX8UI06_9BURK</name>
<dbReference type="PANTHER" id="PTHR41523:SF8">
    <property type="entry name" value="ETHYLENE RESPONSE SENSOR PROTEIN"/>
    <property type="match status" value="1"/>
</dbReference>
<dbReference type="PROSITE" id="PS50109">
    <property type="entry name" value="HIS_KIN"/>
    <property type="match status" value="1"/>
</dbReference>
<dbReference type="Gene3D" id="3.30.565.10">
    <property type="entry name" value="Histidine kinase-like ATPase, C-terminal domain"/>
    <property type="match status" value="1"/>
</dbReference>
<dbReference type="Pfam" id="PF02518">
    <property type="entry name" value="HATPase_c"/>
    <property type="match status" value="1"/>
</dbReference>
<dbReference type="EMBL" id="CP080095">
    <property type="protein sequence ID" value="QYD66987.1"/>
    <property type="molecule type" value="Genomic_DNA"/>
</dbReference>
<keyword evidence="4" id="KW-0808">Transferase</keyword>
<evidence type="ECO:0000256" key="2">
    <source>
        <dbReference type="ARBA" id="ARBA00012438"/>
    </source>
</evidence>
<dbReference type="PANTHER" id="PTHR41523">
    <property type="entry name" value="TWO-COMPONENT SYSTEM SENSOR PROTEIN"/>
    <property type="match status" value="1"/>
</dbReference>
<dbReference type="Pfam" id="PF13185">
    <property type="entry name" value="GAF_2"/>
    <property type="match status" value="1"/>
</dbReference>